<comment type="caution">
    <text evidence="17">The sequence shown here is derived from an EMBL/GenBank/DDBJ whole genome shotgun (WGS) entry which is preliminary data.</text>
</comment>
<feature type="domain" description="Methionyl/Valyl/Leucyl/Isoleucyl-tRNA synthetase anticodon-binding" evidence="13">
    <location>
        <begin position="651"/>
        <end position="767"/>
    </location>
</feature>
<keyword evidence="5 9" id="KW-0067">ATP-binding</keyword>
<dbReference type="FunFam" id="1.10.730.10:FF:000018">
    <property type="entry name" value="Leucine--tRNA ligase"/>
    <property type="match status" value="1"/>
</dbReference>
<dbReference type="EC" id="6.1.1.4" evidence="9"/>
<dbReference type="GO" id="GO:0005524">
    <property type="term" value="F:ATP binding"/>
    <property type="evidence" value="ECO:0007669"/>
    <property type="project" value="UniProtKB-UniRule"/>
</dbReference>
<dbReference type="GO" id="GO:0005829">
    <property type="term" value="C:cytosol"/>
    <property type="evidence" value="ECO:0007669"/>
    <property type="project" value="TreeGrafter"/>
</dbReference>
<dbReference type="PANTHER" id="PTHR43740">
    <property type="entry name" value="LEUCYL-TRNA SYNTHETASE"/>
    <property type="match status" value="1"/>
</dbReference>
<dbReference type="FunFam" id="3.40.50.620:FF:000056">
    <property type="entry name" value="Leucine--tRNA ligase"/>
    <property type="match status" value="1"/>
</dbReference>
<evidence type="ECO:0000259" key="14">
    <source>
        <dbReference type="Pfam" id="PF09334"/>
    </source>
</evidence>
<feature type="domain" description="Aminoacyl-tRNA synthetase class Ia" evidence="12">
    <location>
        <begin position="411"/>
        <end position="604"/>
    </location>
</feature>
<protein>
    <recommendedName>
        <fullName evidence="9">Leucine--tRNA ligase</fullName>
        <ecNumber evidence="9">6.1.1.4</ecNumber>
    </recommendedName>
    <alternativeName>
        <fullName evidence="9">Leucyl-tRNA synthetase</fullName>
        <shortName evidence="9">LeuRS</shortName>
    </alternativeName>
</protein>
<dbReference type="PANTHER" id="PTHR43740:SF2">
    <property type="entry name" value="LEUCINE--TRNA LIGASE, MITOCHONDRIAL"/>
    <property type="match status" value="1"/>
</dbReference>
<dbReference type="FunFam" id="3.10.20.590:FF:000001">
    <property type="entry name" value="Leucine--tRNA ligase"/>
    <property type="match status" value="1"/>
</dbReference>
<evidence type="ECO:0000256" key="5">
    <source>
        <dbReference type="ARBA" id="ARBA00022840"/>
    </source>
</evidence>
<dbReference type="Gene3D" id="1.10.730.10">
    <property type="entry name" value="Isoleucyl-tRNA Synthetase, Domain 1"/>
    <property type="match status" value="1"/>
</dbReference>
<evidence type="ECO:0000259" key="13">
    <source>
        <dbReference type="Pfam" id="PF08264"/>
    </source>
</evidence>
<dbReference type="PRINTS" id="PR00985">
    <property type="entry name" value="TRNASYNTHLEU"/>
</dbReference>
<dbReference type="GO" id="GO:0002161">
    <property type="term" value="F:aminoacyl-tRNA deacylase activity"/>
    <property type="evidence" value="ECO:0007669"/>
    <property type="project" value="InterPro"/>
</dbReference>
<evidence type="ECO:0000313" key="16">
    <source>
        <dbReference type="EMBL" id="MED1568916.1"/>
    </source>
</evidence>
<dbReference type="Proteomes" id="UP000182788">
    <property type="component" value="Unassembled WGS sequence"/>
</dbReference>
<feature type="domain" description="Methionyl/Leucyl tRNA synthetase" evidence="14">
    <location>
        <begin position="39"/>
        <end position="170"/>
    </location>
</feature>
<dbReference type="SUPFAM" id="SSF47323">
    <property type="entry name" value="Anticodon-binding domain of a subclass of class I aminoacyl-tRNA synthetases"/>
    <property type="match status" value="1"/>
</dbReference>
<comment type="similarity">
    <text evidence="1 9 10">Belongs to the class-I aminoacyl-tRNA synthetase family.</text>
</comment>
<evidence type="ECO:0000256" key="9">
    <source>
        <dbReference type="HAMAP-Rule" id="MF_00049"/>
    </source>
</evidence>
<dbReference type="GeneID" id="87591136"/>
<dbReference type="FunFam" id="1.10.730.10:FF:000012">
    <property type="entry name" value="Leucine--tRNA ligase"/>
    <property type="match status" value="1"/>
</dbReference>
<dbReference type="InterPro" id="IPR014729">
    <property type="entry name" value="Rossmann-like_a/b/a_fold"/>
</dbReference>
<dbReference type="PROSITE" id="PS00178">
    <property type="entry name" value="AA_TRNA_LIGASE_I"/>
    <property type="match status" value="1"/>
</dbReference>
<evidence type="ECO:0000313" key="17">
    <source>
        <dbReference type="EMBL" id="OJD81263.1"/>
    </source>
</evidence>
<dbReference type="InterPro" id="IPR009008">
    <property type="entry name" value="Val/Leu/Ile-tRNA-synth_edit"/>
</dbReference>
<dbReference type="InterPro" id="IPR001412">
    <property type="entry name" value="aa-tRNA-synth_I_CS"/>
</dbReference>
<dbReference type="Pfam" id="PF08264">
    <property type="entry name" value="Anticodon_1"/>
    <property type="match status" value="1"/>
</dbReference>
<evidence type="ECO:0000256" key="4">
    <source>
        <dbReference type="ARBA" id="ARBA00022741"/>
    </source>
</evidence>
<dbReference type="SUPFAM" id="SSF50677">
    <property type="entry name" value="ValRS/IleRS/LeuRS editing domain"/>
    <property type="match status" value="1"/>
</dbReference>
<dbReference type="InterPro" id="IPR013155">
    <property type="entry name" value="M/V/L/I-tRNA-synth_anticd-bd"/>
</dbReference>
<evidence type="ECO:0000256" key="6">
    <source>
        <dbReference type="ARBA" id="ARBA00022917"/>
    </source>
</evidence>
<dbReference type="Pfam" id="PF13603">
    <property type="entry name" value="tRNA-synt_1_2"/>
    <property type="match status" value="1"/>
</dbReference>
<dbReference type="InterPro" id="IPR002300">
    <property type="entry name" value="aa-tRNA-synth_Ia"/>
</dbReference>
<comment type="subcellular location">
    <subcellularLocation>
        <location evidence="9">Cytoplasm</location>
    </subcellularLocation>
</comment>
<evidence type="ECO:0000256" key="7">
    <source>
        <dbReference type="ARBA" id="ARBA00023146"/>
    </source>
</evidence>
<comment type="caution">
    <text evidence="9">Lacks conserved residue(s) required for the propagation of feature annotation.</text>
</comment>
<feature type="coiled-coil region" evidence="11">
    <location>
        <begin position="755"/>
        <end position="782"/>
    </location>
</feature>
<keyword evidence="4 9" id="KW-0547">Nucleotide-binding</keyword>
<dbReference type="GO" id="GO:0004823">
    <property type="term" value="F:leucine-tRNA ligase activity"/>
    <property type="evidence" value="ECO:0007669"/>
    <property type="project" value="UniProtKB-UniRule"/>
</dbReference>
<name>A0A1J9VY05_9BACI</name>
<dbReference type="AlphaFoldDB" id="A0A1J9VY05"/>
<dbReference type="SUPFAM" id="SSF52374">
    <property type="entry name" value="Nucleotidylyl transferase"/>
    <property type="match status" value="1"/>
</dbReference>
<dbReference type="Pfam" id="PF00133">
    <property type="entry name" value="tRNA-synt_1"/>
    <property type="match status" value="1"/>
</dbReference>
<sequence length="802" mass="91398">MSFNHQEIEKKWQGYWEENKTFRTPDETEKPKFYALDMFPYPSGAGLHVGHPEGYTATDILSRMKRMQGYNVLHPMGWDAFGLPAEQYALDTGNSPAEFTEHNINTFRNQIKSLGFSYDWDREVNTTDPNYYKWTQWIFLKLFEKGLAYVDEVPVNWCPALGTVLANEEIIDGKSERGGHPVERRPMRQWMLKITAYGDRLLEDLDELDWPESLKDMQRNWIGRSEGAEVHFNIDGTDEKFTVFTTRPDTLFGASYCVLAPEHALVADITTAEQKEAVEAYINSVKMKSDLERTELAKEKTGVFTGAYAVNPVNGEKLPIWIADYVLATYGTGAVMAVPAHDERDYEFASTFNLPMKEVVKGGDISKEAYTGDGAHVNSAFLDGLNKEEAIVKMIEWLEVTSAGNQKVTYRLRDWLFSRQRYWGEPIPVIHWEDGTMTAVKEEELPLVLPKTENIRPSGTGESPLANIDEWVNVVDPETGKKGRRETNTMPQWAGSCWYYLRYIDPNNSEALVDPEKVKQWLPVDIYIGGAEHAVLHLLYARFWHKVLYDIGVVPTKEPFQQLFNQGMILGENNEKMSKSKGNVVNPDDIVASHGADTLRLYEMFMGPLDASIAWSENGLDGARRFLDRVWRLFVQDNGELSEKITDAPNKELEKAYHQTVKKVTEDYAELRFNTAISQMMVFINDAYKAETLPKEYVEGFVKMIAPVAPHIGEELWSKLGYNETITYASWPTFDESKLVEDEVEIVVQIMGKVRAKLTMKKDASKEEMEQLALEAIKEQIEGKTVRKVIVVPGKLVNVVAN</sequence>
<dbReference type="Gene3D" id="3.40.50.620">
    <property type="entry name" value="HUPs"/>
    <property type="match status" value="2"/>
</dbReference>
<dbReference type="Pfam" id="PF09334">
    <property type="entry name" value="tRNA-synt_1g"/>
    <property type="match status" value="1"/>
</dbReference>
<dbReference type="CDD" id="cd00812">
    <property type="entry name" value="LeuRS_core"/>
    <property type="match status" value="1"/>
</dbReference>
<evidence type="ECO:0000256" key="1">
    <source>
        <dbReference type="ARBA" id="ARBA00005594"/>
    </source>
</evidence>
<dbReference type="InterPro" id="IPR025709">
    <property type="entry name" value="Leu_tRNA-synth_edit"/>
</dbReference>
<feature type="binding site" evidence="9">
    <location>
        <position position="579"/>
    </location>
    <ligand>
        <name>ATP</name>
        <dbReference type="ChEBI" id="CHEBI:30616"/>
    </ligand>
</feature>
<dbReference type="Proteomes" id="UP001309448">
    <property type="component" value="Unassembled WGS sequence"/>
</dbReference>
<keyword evidence="2 9" id="KW-0963">Cytoplasm</keyword>
<keyword evidence="3 9" id="KW-0436">Ligase</keyword>
<dbReference type="RefSeq" id="WP_071718136.1">
    <property type="nucleotide sequence ID" value="NZ_CBCSHB010000005.1"/>
</dbReference>
<keyword evidence="6 9" id="KW-0648">Protein biosynthesis</keyword>
<dbReference type="NCBIfam" id="TIGR00396">
    <property type="entry name" value="leuS_bact"/>
    <property type="match status" value="1"/>
</dbReference>
<feature type="short sequence motif" description="'KMSKS' region" evidence="9">
    <location>
        <begin position="576"/>
        <end position="580"/>
    </location>
</feature>
<dbReference type="GO" id="GO:0006429">
    <property type="term" value="P:leucyl-tRNA aminoacylation"/>
    <property type="evidence" value="ECO:0007669"/>
    <property type="project" value="UniProtKB-UniRule"/>
</dbReference>
<evidence type="ECO:0000313" key="18">
    <source>
        <dbReference type="Proteomes" id="UP000182788"/>
    </source>
</evidence>
<dbReference type="CDD" id="cd07958">
    <property type="entry name" value="Anticodon_Ia_Leu_BEm"/>
    <property type="match status" value="1"/>
</dbReference>
<dbReference type="InterPro" id="IPR002302">
    <property type="entry name" value="Leu-tRNA-ligase"/>
</dbReference>
<feature type="domain" description="Leucyl-tRNA synthetase editing" evidence="15">
    <location>
        <begin position="219"/>
        <end position="399"/>
    </location>
</feature>
<evidence type="ECO:0000256" key="3">
    <source>
        <dbReference type="ARBA" id="ARBA00022598"/>
    </source>
</evidence>
<dbReference type="EMBL" id="MAOI01000041">
    <property type="protein sequence ID" value="OJD81263.1"/>
    <property type="molecule type" value="Genomic_DNA"/>
</dbReference>
<dbReference type="EMBL" id="JARMDB010000029">
    <property type="protein sequence ID" value="MED1568916.1"/>
    <property type="molecule type" value="Genomic_DNA"/>
</dbReference>
<proteinExistence type="inferred from homology"/>
<organism evidence="17 18">
    <name type="scientific">Bacillus paramycoides</name>
    <dbReference type="NCBI Taxonomy" id="2026194"/>
    <lineage>
        <taxon>Bacteria</taxon>
        <taxon>Bacillati</taxon>
        <taxon>Bacillota</taxon>
        <taxon>Bacilli</taxon>
        <taxon>Bacillales</taxon>
        <taxon>Bacillaceae</taxon>
        <taxon>Bacillus</taxon>
        <taxon>Bacillus cereus group</taxon>
    </lineage>
</organism>
<keyword evidence="7 9" id="KW-0030">Aminoacyl-tRNA synthetase</keyword>
<accession>A0A1J9VY05</accession>
<evidence type="ECO:0000313" key="19">
    <source>
        <dbReference type="Proteomes" id="UP001309448"/>
    </source>
</evidence>
<reference evidence="16 19" key="2">
    <citation type="submission" date="2023-03" db="EMBL/GenBank/DDBJ databases">
        <title>Bacillus Genome Sequencing.</title>
        <authorList>
            <person name="Dunlap C."/>
        </authorList>
    </citation>
    <scope>NUCLEOTIDE SEQUENCE [LARGE SCALE GENOMIC DNA]</scope>
    <source>
        <strain evidence="16 19">B-615</strain>
    </source>
</reference>
<gene>
    <name evidence="9 16" type="primary">leuS</name>
    <name evidence="17" type="ORF">BAU28_25950</name>
    <name evidence="16" type="ORF">P4U88_24230</name>
</gene>
<evidence type="ECO:0000256" key="8">
    <source>
        <dbReference type="ARBA" id="ARBA00047469"/>
    </source>
</evidence>
<evidence type="ECO:0000259" key="15">
    <source>
        <dbReference type="Pfam" id="PF13603"/>
    </source>
</evidence>
<evidence type="ECO:0000256" key="11">
    <source>
        <dbReference type="SAM" id="Coils"/>
    </source>
</evidence>
<evidence type="ECO:0000256" key="2">
    <source>
        <dbReference type="ARBA" id="ARBA00022490"/>
    </source>
</evidence>
<dbReference type="InterPro" id="IPR015413">
    <property type="entry name" value="Methionyl/Leucyl_tRNA_Synth"/>
</dbReference>
<dbReference type="InterPro" id="IPR009080">
    <property type="entry name" value="tRNAsynth_Ia_anticodon-bd"/>
</dbReference>
<dbReference type="FunFam" id="3.40.50.620:FF:000077">
    <property type="entry name" value="Leucine--tRNA ligase"/>
    <property type="match status" value="1"/>
</dbReference>
<dbReference type="Gene3D" id="3.10.20.590">
    <property type="match status" value="1"/>
</dbReference>
<dbReference type="HAMAP" id="MF_00049_B">
    <property type="entry name" value="Leu_tRNA_synth_B"/>
    <property type="match status" value="1"/>
</dbReference>
<evidence type="ECO:0000259" key="12">
    <source>
        <dbReference type="Pfam" id="PF00133"/>
    </source>
</evidence>
<keyword evidence="11" id="KW-0175">Coiled coil</keyword>
<evidence type="ECO:0000256" key="10">
    <source>
        <dbReference type="RuleBase" id="RU363035"/>
    </source>
</evidence>
<reference evidence="17 18" key="1">
    <citation type="submission" date="2016-06" db="EMBL/GenBank/DDBJ databases">
        <title>First insights into the genetic diversity and population structure of in the Bacillus cereus group bacteria from diverse marine environments.</title>
        <authorList>
            <person name="Liu Y."/>
            <person name="Lai Q."/>
            <person name="Shao Z."/>
        </authorList>
    </citation>
    <scope>NUCLEOTIDE SEQUENCE [LARGE SCALE GENOMIC DNA]</scope>
    <source>
        <strain evidence="17 18">NH24A2</strain>
    </source>
</reference>
<comment type="catalytic activity">
    <reaction evidence="8 9">
        <text>tRNA(Leu) + L-leucine + ATP = L-leucyl-tRNA(Leu) + AMP + diphosphate</text>
        <dbReference type="Rhea" id="RHEA:11688"/>
        <dbReference type="Rhea" id="RHEA-COMP:9613"/>
        <dbReference type="Rhea" id="RHEA-COMP:9622"/>
        <dbReference type="ChEBI" id="CHEBI:30616"/>
        <dbReference type="ChEBI" id="CHEBI:33019"/>
        <dbReference type="ChEBI" id="CHEBI:57427"/>
        <dbReference type="ChEBI" id="CHEBI:78442"/>
        <dbReference type="ChEBI" id="CHEBI:78494"/>
        <dbReference type="ChEBI" id="CHEBI:456215"/>
        <dbReference type="EC" id="6.1.1.4"/>
    </reaction>
</comment>
<keyword evidence="19" id="KW-1185">Reference proteome</keyword>